<dbReference type="SMART" id="SM00028">
    <property type="entry name" value="TPR"/>
    <property type="match status" value="5"/>
</dbReference>
<proteinExistence type="predicted"/>
<name>A0ABU3SX05_9ALTE</name>
<protein>
    <submittedName>
        <fullName evidence="4">Tetratricopeptide repeat protein</fullName>
    </submittedName>
</protein>
<keyword evidence="2 3" id="KW-0802">TPR repeat</keyword>
<accession>A0ABU3SX05</accession>
<dbReference type="EMBL" id="JAWDIO010000002">
    <property type="protein sequence ID" value="MDU0354530.1"/>
    <property type="molecule type" value="Genomic_DNA"/>
</dbReference>
<dbReference type="RefSeq" id="WP_316026122.1">
    <property type="nucleotide sequence ID" value="NZ_JAWDIO010000002.1"/>
</dbReference>
<feature type="repeat" description="TPR" evidence="3">
    <location>
        <begin position="193"/>
        <end position="226"/>
    </location>
</feature>
<dbReference type="PANTHER" id="PTHR45586">
    <property type="entry name" value="TPR REPEAT-CONTAINING PROTEIN PA4667"/>
    <property type="match status" value="1"/>
</dbReference>
<evidence type="ECO:0000313" key="4">
    <source>
        <dbReference type="EMBL" id="MDU0354530.1"/>
    </source>
</evidence>
<dbReference type="Gene3D" id="1.25.40.10">
    <property type="entry name" value="Tetratricopeptide repeat domain"/>
    <property type="match status" value="4"/>
</dbReference>
<dbReference type="SUPFAM" id="SSF48452">
    <property type="entry name" value="TPR-like"/>
    <property type="match status" value="4"/>
</dbReference>
<evidence type="ECO:0000256" key="1">
    <source>
        <dbReference type="ARBA" id="ARBA00022737"/>
    </source>
</evidence>
<reference evidence="4 5" key="1">
    <citation type="submission" date="2023-10" db="EMBL/GenBank/DDBJ databases">
        <title>Glaciecola aquimarina strain GGW-M5 nov., isolated from a coastal seawater.</title>
        <authorList>
            <person name="Bayburt H."/>
            <person name="Kim J.M."/>
            <person name="Choi B.J."/>
            <person name="Jeon C.O."/>
        </authorList>
    </citation>
    <scope>NUCLEOTIDE SEQUENCE [LARGE SCALE GENOMIC DNA]</scope>
    <source>
        <strain evidence="4 5">KCTC 32108</strain>
    </source>
</reference>
<evidence type="ECO:0000256" key="2">
    <source>
        <dbReference type="ARBA" id="ARBA00022803"/>
    </source>
</evidence>
<dbReference type="InterPro" id="IPR051012">
    <property type="entry name" value="CellSynth/LPSAsmb/PSIAsmb"/>
</dbReference>
<dbReference type="Proteomes" id="UP001247805">
    <property type="component" value="Unassembled WGS sequence"/>
</dbReference>
<keyword evidence="1" id="KW-0677">Repeat</keyword>
<gene>
    <name evidence="4" type="ORF">RS130_11820</name>
</gene>
<evidence type="ECO:0000313" key="5">
    <source>
        <dbReference type="Proteomes" id="UP001247805"/>
    </source>
</evidence>
<comment type="caution">
    <text evidence="4">The sequence shown here is derived from an EMBL/GenBank/DDBJ whole genome shotgun (WGS) entry which is preliminary data.</text>
</comment>
<dbReference type="InterPro" id="IPR011990">
    <property type="entry name" value="TPR-like_helical_dom_sf"/>
</dbReference>
<sequence length="718" mass="81307">MQSFRNYIIAFILIFTPILAIADSDSHYEKALQAYMNKDFNESYVHLKNALKDNPSDLAAKILMGEMLLINGYFNEAVTELEEALDMGADANLVLKPYGKSLILTQNYEQILRLGFDNLSNNNKFELHLLKATAYASLNDPLNGEKSYLLAYALKPNNIRTLNSLTTLYLKQEKLSQSAQYLALSLKVDDQHPSTWRLKGMLEKQQKNNSQALMSFEKAYQLDPTDPFMLRAYADSLWEAKETAKAENIIDQILEQTPDDAYALLLKSQILSVTDKTEEAQQLLNKLAQDLSLIDAQSASSNISLRFASGMTAYLTKNYEQALSDMIYYTNNSSLEIHTLGILADTYIKLKQERSALKLLESNEDLVIQNLNISLQLCDLYLRSNRAFKCESLSDTLREKYPNHPKIDFVKAKTLVARGKITQAIAILESIQDPAFQNQKKLAIAHLYFQSENYQDAYQIAQALLIDLPENIDILNLNVALLIKKQDWSAAQKLLNRIFSIQADYGPALYNQANLYGALHKYADAISIMANLEDTSALQAGSYLLYADLLISSGDLSTAIDKLKHAAKLNKESTPIIDKLIGLYIRTERYQEALREVEKYAKVTRSDEKYVLTKAELIYKLGKVEEAKHLLNQLREQWANQPQKLMQLSNVQQKTKDLQGVETTLLKVLSLEKNKHLAALVQLSTLYIDTYRVVQAQKHLTLANNYYPNTTGSVSHPS</sequence>
<dbReference type="PROSITE" id="PS50005">
    <property type="entry name" value="TPR"/>
    <property type="match status" value="1"/>
</dbReference>
<dbReference type="InterPro" id="IPR019734">
    <property type="entry name" value="TPR_rpt"/>
</dbReference>
<organism evidence="4 5">
    <name type="scientific">Paraglaciecola aquimarina</name>
    <dbReference type="NCBI Taxonomy" id="1235557"/>
    <lineage>
        <taxon>Bacteria</taxon>
        <taxon>Pseudomonadati</taxon>
        <taxon>Pseudomonadota</taxon>
        <taxon>Gammaproteobacteria</taxon>
        <taxon>Alteromonadales</taxon>
        <taxon>Alteromonadaceae</taxon>
        <taxon>Paraglaciecola</taxon>
    </lineage>
</organism>
<dbReference type="PANTHER" id="PTHR45586:SF1">
    <property type="entry name" value="LIPOPOLYSACCHARIDE ASSEMBLY PROTEIN B"/>
    <property type="match status" value="1"/>
</dbReference>
<dbReference type="Pfam" id="PF14559">
    <property type="entry name" value="TPR_19"/>
    <property type="match status" value="2"/>
</dbReference>
<keyword evidence="5" id="KW-1185">Reference proteome</keyword>
<evidence type="ECO:0000256" key="3">
    <source>
        <dbReference type="PROSITE-ProRule" id="PRU00339"/>
    </source>
</evidence>